<dbReference type="AlphaFoldDB" id="A0A6M5UAN7"/>
<evidence type="ECO:0000313" key="3">
    <source>
        <dbReference type="Proteomes" id="UP000451354"/>
    </source>
</evidence>
<dbReference type="InterPro" id="IPR020311">
    <property type="entry name" value="Uncharacterised_Rv0898c"/>
</dbReference>
<proteinExistence type="predicted"/>
<dbReference type="Pfam" id="PF10944">
    <property type="entry name" value="DUF2630"/>
    <property type="match status" value="1"/>
</dbReference>
<sequence>MTTDGGIRRTISDLVAQEHELRDRLSRGEADAHEERERLRAIEVELDQCWDLLRQRDAAREFGSDPDAATVRDPGTVEGYLD</sequence>
<accession>A0A6M5UAN7</accession>
<dbReference type="RefSeq" id="WP_154797473.1">
    <property type="nucleotide sequence ID" value="NZ_CP052757.1"/>
</dbReference>
<dbReference type="OrthoDB" id="7376174at2"/>
<dbReference type="EMBL" id="CP052757">
    <property type="protein sequence ID" value="QJW35290.1"/>
    <property type="molecule type" value="Genomic_DNA"/>
</dbReference>
<protein>
    <submittedName>
        <fullName evidence="2">DUF2630 family protein</fullName>
    </submittedName>
</protein>
<name>A0A6M5UAN7_9MICO</name>
<dbReference type="KEGG" id="cprt:FIC82_002810"/>
<evidence type="ECO:0000256" key="1">
    <source>
        <dbReference type="SAM" id="MobiDB-lite"/>
    </source>
</evidence>
<keyword evidence="3" id="KW-1185">Reference proteome</keyword>
<reference evidence="2 3" key="1">
    <citation type="journal article" date="2022" name="Int. J. Syst. Evol. Microbiol.">
        <title>Cellulosimicrobium protaetiae sp. nov., isolated from the gut of the larva of Protaetia brevitarsis seulensis.</title>
        <authorList>
            <person name="Le Han H."/>
            <person name="Nguyen T.T.H."/>
            <person name="Li Z."/>
            <person name="Shin N.R."/>
            <person name="Kim S.G."/>
        </authorList>
    </citation>
    <scope>NUCLEOTIDE SEQUENCE [LARGE SCALE GENOMIC DNA]</scope>
    <source>
        <strain evidence="2 3">BI34</strain>
    </source>
</reference>
<feature type="region of interest" description="Disordered" evidence="1">
    <location>
        <begin position="61"/>
        <end position="82"/>
    </location>
</feature>
<dbReference type="Proteomes" id="UP000451354">
    <property type="component" value="Chromosome"/>
</dbReference>
<organism evidence="2 3">
    <name type="scientific">Cellulosimicrobium protaetiae</name>
    <dbReference type="NCBI Taxonomy" id="2587808"/>
    <lineage>
        <taxon>Bacteria</taxon>
        <taxon>Bacillati</taxon>
        <taxon>Actinomycetota</taxon>
        <taxon>Actinomycetes</taxon>
        <taxon>Micrococcales</taxon>
        <taxon>Promicromonosporaceae</taxon>
        <taxon>Cellulosimicrobium</taxon>
    </lineage>
</organism>
<evidence type="ECO:0000313" key="2">
    <source>
        <dbReference type="EMBL" id="QJW35290.1"/>
    </source>
</evidence>
<gene>
    <name evidence="2" type="ORF">FIC82_002810</name>
</gene>